<dbReference type="Proteomes" id="UP000002217">
    <property type="component" value="Chromosome"/>
</dbReference>
<sequence>MIYGKDILVVNHKICITPANQYTHEAIITSIEENIFWINFPNYNKQPLFLTIKQNVEISAALKLGLYTSNTTLEKINNDSKKFYGFLIPDNFIKTRERKYRRSLYSNNLIFNAENLTAFTTMIDFSAGGVQVYLTPELENIINSKHKMFVSLQIENSSFYSEVRLSWQNKTKNIPVAGFEFINNDNLPRGKIANLSIKYTT</sequence>
<dbReference type="AlphaFoldDB" id="C8W6F6"/>
<evidence type="ECO:0000313" key="2">
    <source>
        <dbReference type="EMBL" id="ACV62245.1"/>
    </source>
</evidence>
<keyword evidence="3" id="KW-1185">Reference proteome</keyword>
<organism evidence="2 3">
    <name type="scientific">Desulfofarcimen acetoxidans (strain ATCC 49208 / DSM 771 / KCTC 5769 / VKM B-1644 / 5575)</name>
    <name type="common">Desulfotomaculum acetoxidans</name>
    <dbReference type="NCBI Taxonomy" id="485916"/>
    <lineage>
        <taxon>Bacteria</taxon>
        <taxon>Bacillati</taxon>
        <taxon>Bacillota</taxon>
        <taxon>Clostridia</taxon>
        <taxon>Eubacteriales</taxon>
        <taxon>Peptococcaceae</taxon>
        <taxon>Desulfofarcimen</taxon>
    </lineage>
</organism>
<evidence type="ECO:0000313" key="3">
    <source>
        <dbReference type="Proteomes" id="UP000002217"/>
    </source>
</evidence>
<protein>
    <recommendedName>
        <fullName evidence="1">PilZ domain-containing protein</fullName>
    </recommendedName>
</protein>
<dbReference type="OrthoDB" id="1786097at2"/>
<name>C8W6F6_DESAS</name>
<dbReference type="Gene3D" id="2.40.10.220">
    <property type="entry name" value="predicted glycosyltransferase like domains"/>
    <property type="match status" value="1"/>
</dbReference>
<dbReference type="STRING" id="485916.Dtox_1369"/>
<feature type="domain" description="PilZ" evidence="1">
    <location>
        <begin position="98"/>
        <end position="195"/>
    </location>
</feature>
<dbReference type="KEGG" id="dae:Dtox_1369"/>
<proteinExistence type="predicted"/>
<dbReference type="HOGENOM" id="CLU_1335746_0_0_9"/>
<dbReference type="RefSeq" id="WP_015756960.1">
    <property type="nucleotide sequence ID" value="NC_013216.1"/>
</dbReference>
<dbReference type="Pfam" id="PF07238">
    <property type="entry name" value="PilZ"/>
    <property type="match status" value="1"/>
</dbReference>
<evidence type="ECO:0000259" key="1">
    <source>
        <dbReference type="Pfam" id="PF07238"/>
    </source>
</evidence>
<gene>
    <name evidence="2" type="ordered locus">Dtox_1369</name>
</gene>
<dbReference type="InterPro" id="IPR009875">
    <property type="entry name" value="PilZ_domain"/>
</dbReference>
<reference evidence="2 3" key="1">
    <citation type="journal article" date="2009" name="Stand. Genomic Sci.">
        <title>Complete genome sequence of Desulfotomaculum acetoxidans type strain (5575).</title>
        <authorList>
            <person name="Spring S."/>
            <person name="Lapidus A."/>
            <person name="Schroder M."/>
            <person name="Gleim D."/>
            <person name="Sims D."/>
            <person name="Meincke L."/>
            <person name="Glavina Del Rio T."/>
            <person name="Tice H."/>
            <person name="Copeland A."/>
            <person name="Cheng J.F."/>
            <person name="Lucas S."/>
            <person name="Chen F."/>
            <person name="Nolan M."/>
            <person name="Bruce D."/>
            <person name="Goodwin L."/>
            <person name="Pitluck S."/>
            <person name="Ivanova N."/>
            <person name="Mavromatis K."/>
            <person name="Mikhailova N."/>
            <person name="Pati A."/>
            <person name="Chen A."/>
            <person name="Palaniappan K."/>
            <person name="Land M."/>
            <person name="Hauser L."/>
            <person name="Chang Y.J."/>
            <person name="Jeffries C.D."/>
            <person name="Chain P."/>
            <person name="Saunders E."/>
            <person name="Brettin T."/>
            <person name="Detter J.C."/>
            <person name="Goker M."/>
            <person name="Bristow J."/>
            <person name="Eisen J.A."/>
            <person name="Markowitz V."/>
            <person name="Hugenholtz P."/>
            <person name="Kyrpides N.C."/>
            <person name="Klenk H.P."/>
            <person name="Han C."/>
        </authorList>
    </citation>
    <scope>NUCLEOTIDE SEQUENCE [LARGE SCALE GENOMIC DNA]</scope>
    <source>
        <strain evidence="3">ATCC 49208 / DSM 771 / VKM B-1644</strain>
    </source>
</reference>
<dbReference type="GO" id="GO:0035438">
    <property type="term" value="F:cyclic-di-GMP binding"/>
    <property type="evidence" value="ECO:0007669"/>
    <property type="project" value="InterPro"/>
</dbReference>
<dbReference type="EMBL" id="CP001720">
    <property type="protein sequence ID" value="ACV62245.1"/>
    <property type="molecule type" value="Genomic_DNA"/>
</dbReference>
<accession>C8W6F6</accession>